<feature type="region of interest" description="Disordered" evidence="7">
    <location>
        <begin position="1"/>
        <end position="27"/>
    </location>
</feature>
<comment type="subcellular location">
    <subcellularLocation>
        <location evidence="1">Membrane</location>
        <topology evidence="1">Multi-pass membrane protein</topology>
    </subcellularLocation>
</comment>
<sequence>MCQEARGWGQQEEHRDQRGSRLASQVPEGEACNPPLCCSWPCSPLQPGSILRHKSRDIARPLSRAAMGSVGSQQLQEPSVASTPHRSVVMSFSFDSGQLEEVAAGVAQAQGSRARGIPIFTDSEEPVPDDRYRAVYFATLLAGVGFLLPYNSFITDVDYLHHKYPGTSIVFDMSLTYILVALVAVLLNNVLVERLSLHTRITAGYLLALGPLLFMSICDVWLQLFSRDQAYAINLAAVGTVAFGCTAIQLLRIHGDAAQEVHAGGDDRGEHGGRDGLPEPYPHEAAATRRAGRHAHLLPGLRGPGAALLPAAPAGAGQPLRALPHGAAPPRPHGRLPRAPRRGRRGRALCKSRGRRREPGGPARPPPRPSRAPPAAPRCRCRLRLQLLLWPEAPTHGPSFVLWTKVSSLGGTTHLRPEAPWL</sequence>
<feature type="transmembrane region" description="Helical" evidence="8">
    <location>
        <begin position="134"/>
        <end position="154"/>
    </location>
</feature>
<protein>
    <submittedName>
        <fullName evidence="10">Equilibrative nucleoside transporter 4 isoform X4</fullName>
    </submittedName>
</protein>
<evidence type="ECO:0000256" key="8">
    <source>
        <dbReference type="SAM" id="Phobius"/>
    </source>
</evidence>
<evidence type="ECO:0000256" key="4">
    <source>
        <dbReference type="ARBA" id="ARBA00022692"/>
    </source>
</evidence>
<organism evidence="9 10">
    <name type="scientific">Delphinapterus leucas</name>
    <name type="common">Beluga whale</name>
    <dbReference type="NCBI Taxonomy" id="9749"/>
    <lineage>
        <taxon>Eukaryota</taxon>
        <taxon>Metazoa</taxon>
        <taxon>Chordata</taxon>
        <taxon>Craniata</taxon>
        <taxon>Vertebrata</taxon>
        <taxon>Euteleostomi</taxon>
        <taxon>Mammalia</taxon>
        <taxon>Eutheria</taxon>
        <taxon>Laurasiatheria</taxon>
        <taxon>Artiodactyla</taxon>
        <taxon>Whippomorpha</taxon>
        <taxon>Cetacea</taxon>
        <taxon>Odontoceti</taxon>
        <taxon>Monodontidae</taxon>
        <taxon>Delphinapterus</taxon>
    </lineage>
</organism>
<feature type="compositionally biased region" description="Pro residues" evidence="7">
    <location>
        <begin position="362"/>
        <end position="376"/>
    </location>
</feature>
<dbReference type="InterPro" id="IPR002259">
    <property type="entry name" value="Eqnu_transpt"/>
</dbReference>
<dbReference type="PANTHER" id="PTHR10332">
    <property type="entry name" value="EQUILIBRATIVE NUCLEOSIDE TRANSPORTER"/>
    <property type="match status" value="1"/>
</dbReference>
<evidence type="ECO:0000256" key="7">
    <source>
        <dbReference type="SAM" id="MobiDB-lite"/>
    </source>
</evidence>
<dbReference type="GeneID" id="111170360"/>
<evidence type="ECO:0000256" key="3">
    <source>
        <dbReference type="ARBA" id="ARBA00022448"/>
    </source>
</evidence>
<feature type="compositionally biased region" description="Low complexity" evidence="7">
    <location>
        <begin position="309"/>
        <end position="328"/>
    </location>
</feature>
<feature type="compositionally biased region" description="Basic residues" evidence="7">
    <location>
        <begin position="332"/>
        <end position="356"/>
    </location>
</feature>
<keyword evidence="9" id="KW-1185">Reference proteome</keyword>
<dbReference type="AlphaFoldDB" id="A0A2Y9MFW9"/>
<evidence type="ECO:0000256" key="6">
    <source>
        <dbReference type="ARBA" id="ARBA00023136"/>
    </source>
</evidence>
<dbReference type="Proteomes" id="UP000248483">
    <property type="component" value="Unplaced"/>
</dbReference>
<keyword evidence="4 8" id="KW-0812">Transmembrane</keyword>
<feature type="transmembrane region" description="Helical" evidence="8">
    <location>
        <begin position="230"/>
        <end position="251"/>
    </location>
</feature>
<name>A0A2Y9MFW9_DELLE</name>
<reference evidence="10" key="1">
    <citation type="submission" date="2025-08" db="UniProtKB">
        <authorList>
            <consortium name="RefSeq"/>
        </authorList>
    </citation>
    <scope>IDENTIFICATION</scope>
    <source>
        <tissue evidence="10">Blood</tissue>
    </source>
</reference>
<evidence type="ECO:0000256" key="5">
    <source>
        <dbReference type="ARBA" id="ARBA00022989"/>
    </source>
</evidence>
<feature type="compositionally biased region" description="Basic and acidic residues" evidence="7">
    <location>
        <begin position="262"/>
        <end position="277"/>
    </location>
</feature>
<dbReference type="GO" id="GO:0008504">
    <property type="term" value="F:monoamine transmembrane transporter activity"/>
    <property type="evidence" value="ECO:0007669"/>
    <property type="project" value="TreeGrafter"/>
</dbReference>
<evidence type="ECO:0000256" key="1">
    <source>
        <dbReference type="ARBA" id="ARBA00004141"/>
    </source>
</evidence>
<dbReference type="CTD" id="222962"/>
<dbReference type="PANTHER" id="PTHR10332:SF10">
    <property type="entry name" value="EQUILIBRATIVE NUCLEOSIDE TRANSPORTER 4"/>
    <property type="match status" value="1"/>
</dbReference>
<proteinExistence type="inferred from homology"/>
<feature type="region of interest" description="Disordered" evidence="7">
    <location>
        <begin position="262"/>
        <end position="291"/>
    </location>
</feature>
<keyword evidence="5 8" id="KW-1133">Transmembrane helix</keyword>
<evidence type="ECO:0000313" key="10">
    <source>
        <dbReference type="RefSeq" id="XP_022421174.1"/>
    </source>
</evidence>
<gene>
    <name evidence="10" type="primary">SLC29A4</name>
</gene>
<comment type="similarity">
    <text evidence="2">Belongs to the SLC29A/ENT transporter (TC 2.A.57) family.</text>
</comment>
<keyword evidence="6 8" id="KW-0472">Membrane</keyword>
<feature type="transmembrane region" description="Helical" evidence="8">
    <location>
        <begin position="204"/>
        <end position="224"/>
    </location>
</feature>
<dbReference type="GO" id="GO:0005886">
    <property type="term" value="C:plasma membrane"/>
    <property type="evidence" value="ECO:0007669"/>
    <property type="project" value="TreeGrafter"/>
</dbReference>
<accession>A0A2Y9MFW9</accession>
<keyword evidence="3" id="KW-0813">Transport</keyword>
<evidence type="ECO:0000256" key="2">
    <source>
        <dbReference type="ARBA" id="ARBA00007965"/>
    </source>
</evidence>
<evidence type="ECO:0000313" key="9">
    <source>
        <dbReference type="Proteomes" id="UP000248483"/>
    </source>
</evidence>
<feature type="region of interest" description="Disordered" evidence="7">
    <location>
        <begin position="309"/>
        <end position="377"/>
    </location>
</feature>
<dbReference type="RefSeq" id="XP_022421174.1">
    <property type="nucleotide sequence ID" value="XM_022565466.1"/>
</dbReference>
<dbReference type="GO" id="GO:0005337">
    <property type="term" value="F:nucleoside transmembrane transporter activity"/>
    <property type="evidence" value="ECO:0007669"/>
    <property type="project" value="InterPro"/>
</dbReference>
<feature type="transmembrane region" description="Helical" evidence="8">
    <location>
        <begin position="174"/>
        <end position="192"/>
    </location>
</feature>